<dbReference type="SUPFAM" id="SSF118116">
    <property type="entry name" value="DNA mismatch repair protein MutL"/>
    <property type="match status" value="1"/>
</dbReference>
<dbReference type="InterPro" id="IPR014790">
    <property type="entry name" value="MutL_C"/>
</dbReference>
<dbReference type="GO" id="GO:0140664">
    <property type="term" value="F:ATP-dependent DNA damage sensor activity"/>
    <property type="evidence" value="ECO:0007669"/>
    <property type="project" value="InterPro"/>
</dbReference>
<dbReference type="Gene3D" id="3.30.1540.20">
    <property type="entry name" value="MutL, C-terminal domain, dimerisation subdomain"/>
    <property type="match status" value="1"/>
</dbReference>
<accession>A0AAV1I0Y0</accession>
<sequence>MAPWYATPHHDSNAQYKSRKRSLVGDDIHIEKRPRVKSPWGSTSSSSPSVVTSGSQSRAWSPAGTFSHASFSPTAAPNSQAVPIGSYRQPSLVAACQSASHPMQAAPAPTKLSYMAMPSSMLAAAPARRHRRIQQDMRFSGLLQHQAVSGSLSEQPSWQSGTAYLSSSSLLHEESRQAIAIDGLSERRSSAAQPRMSSGSSSASCTVQDLFQKWVNPMQAPVQSRLPSLEDLTCGNTAGIRPKAITRAQLMTARPLQQVSRRFVPLVCGPTLAIMDQHAAAERVRLEELQQEVIGEQGHPLHAECMKLRPPQRLDLSPAELQALQQHQAQVRAWGWGFADEDLSCSGPPVLTHVAAVLGTPLNATELQGYLHQLERTSGVARVPEGAHRLLASEACHSAIRFGDVLSAGQCGQLVKALQKTQSWHCCAHGRPTITPLVDLASLQSVLQMRRPS</sequence>
<name>A0AAV1I0Y0_9CHLO</name>
<reference evidence="3 4" key="1">
    <citation type="submission" date="2023-10" db="EMBL/GenBank/DDBJ databases">
        <authorList>
            <person name="Maclean D."/>
            <person name="Macfadyen A."/>
        </authorList>
    </citation>
    <scope>NUCLEOTIDE SEQUENCE [LARGE SCALE GENOMIC DNA]</scope>
</reference>
<evidence type="ECO:0000313" key="4">
    <source>
        <dbReference type="Proteomes" id="UP001314263"/>
    </source>
</evidence>
<comment type="caution">
    <text evidence="3">The sequence shown here is derived from an EMBL/GenBank/DDBJ whole genome shotgun (WGS) entry which is preliminary data.</text>
</comment>
<dbReference type="InterPro" id="IPR042120">
    <property type="entry name" value="MutL_C_dimsub"/>
</dbReference>
<feature type="region of interest" description="Disordered" evidence="1">
    <location>
        <begin position="1"/>
        <end position="65"/>
    </location>
</feature>
<evidence type="ECO:0000313" key="3">
    <source>
        <dbReference type="EMBL" id="CAK0773992.1"/>
    </source>
</evidence>
<dbReference type="GO" id="GO:0032300">
    <property type="term" value="C:mismatch repair complex"/>
    <property type="evidence" value="ECO:0007669"/>
    <property type="project" value="InterPro"/>
</dbReference>
<dbReference type="InterPro" id="IPR042121">
    <property type="entry name" value="MutL_C_regsub"/>
</dbReference>
<dbReference type="PANTHER" id="PTHR10073">
    <property type="entry name" value="DNA MISMATCH REPAIR PROTEIN MLH, PMS, MUTL"/>
    <property type="match status" value="1"/>
</dbReference>
<gene>
    <name evidence="3" type="ORF">CVIRNUC_004123</name>
</gene>
<evidence type="ECO:0000259" key="2">
    <source>
        <dbReference type="SMART" id="SM00853"/>
    </source>
</evidence>
<feature type="compositionally biased region" description="Low complexity" evidence="1">
    <location>
        <begin position="38"/>
        <end position="57"/>
    </location>
</feature>
<dbReference type="GO" id="GO:0006298">
    <property type="term" value="P:mismatch repair"/>
    <property type="evidence" value="ECO:0007669"/>
    <property type="project" value="InterPro"/>
</dbReference>
<dbReference type="Pfam" id="PF08676">
    <property type="entry name" value="MutL_C"/>
    <property type="match status" value="1"/>
</dbReference>
<keyword evidence="4" id="KW-1185">Reference proteome</keyword>
<feature type="compositionally biased region" description="Basic and acidic residues" evidence="1">
    <location>
        <begin position="23"/>
        <end position="33"/>
    </location>
</feature>
<protein>
    <recommendedName>
        <fullName evidence="2">MutL C-terminal dimerisation domain-containing protein</fullName>
    </recommendedName>
</protein>
<dbReference type="GO" id="GO:0016887">
    <property type="term" value="F:ATP hydrolysis activity"/>
    <property type="evidence" value="ECO:0007669"/>
    <property type="project" value="InterPro"/>
</dbReference>
<dbReference type="SMART" id="SM00853">
    <property type="entry name" value="MutL_C"/>
    <property type="match status" value="1"/>
</dbReference>
<dbReference type="Gene3D" id="3.30.1370.100">
    <property type="entry name" value="MutL, C-terminal domain, regulatory subdomain"/>
    <property type="match status" value="1"/>
</dbReference>
<dbReference type="EMBL" id="CAUYUE010000005">
    <property type="protein sequence ID" value="CAK0773992.1"/>
    <property type="molecule type" value="Genomic_DNA"/>
</dbReference>
<feature type="domain" description="MutL C-terminal dimerisation" evidence="2">
    <location>
        <begin position="255"/>
        <end position="406"/>
    </location>
</feature>
<dbReference type="AlphaFoldDB" id="A0AAV1I0Y0"/>
<dbReference type="GO" id="GO:0005524">
    <property type="term" value="F:ATP binding"/>
    <property type="evidence" value="ECO:0007669"/>
    <property type="project" value="InterPro"/>
</dbReference>
<evidence type="ECO:0000256" key="1">
    <source>
        <dbReference type="SAM" id="MobiDB-lite"/>
    </source>
</evidence>
<organism evidence="3 4">
    <name type="scientific">Coccomyxa viridis</name>
    <dbReference type="NCBI Taxonomy" id="1274662"/>
    <lineage>
        <taxon>Eukaryota</taxon>
        <taxon>Viridiplantae</taxon>
        <taxon>Chlorophyta</taxon>
        <taxon>core chlorophytes</taxon>
        <taxon>Trebouxiophyceae</taxon>
        <taxon>Trebouxiophyceae incertae sedis</taxon>
        <taxon>Coccomyxaceae</taxon>
        <taxon>Coccomyxa</taxon>
    </lineage>
</organism>
<dbReference type="InterPro" id="IPR037198">
    <property type="entry name" value="MutL_C_sf"/>
</dbReference>
<proteinExistence type="predicted"/>
<dbReference type="Proteomes" id="UP001314263">
    <property type="component" value="Unassembled WGS sequence"/>
</dbReference>
<dbReference type="InterPro" id="IPR038973">
    <property type="entry name" value="MutL/Mlh/Pms-like"/>
</dbReference>
<dbReference type="PANTHER" id="PTHR10073:SF47">
    <property type="entry name" value="DNA MISMATCH REPAIR PROTEIN MLH3"/>
    <property type="match status" value="1"/>
</dbReference>